<sequence length="297" mass="34015">MVHDPQNATHQPKEVLEREGGLSKPIKYIRLFPEFARDRGEADASDDARVAHLHFSKANRFGMGNHSYVYRTPLTLPPPLSAHSHDGRVTVAAKLAYSRCSAHNLLRNEGRVYGAFPKHIQQEYCGYNIVPQCRFPVPATAIVPKFYGYYVPVDERGNVQDCHHDRCSEADPCNVDWPSPILLMEECGNPVEPSKFTIDQRTECFSLIQRLHYMDLTQGSFYVRNIMIQPGPLTVPPAERSYDTPSFRIIDFGRGDDWKTYSRRRYSGGKNWHEWQAILGDEIARARNELLIDDFGF</sequence>
<keyword evidence="2" id="KW-1185">Reference proteome</keyword>
<name>A0A1Y2IK32_TRAC3</name>
<evidence type="ECO:0000313" key="2">
    <source>
        <dbReference type="Proteomes" id="UP000193067"/>
    </source>
</evidence>
<gene>
    <name evidence="1" type="ORF">PYCCODRAFT_1370123</name>
</gene>
<dbReference type="Proteomes" id="UP000193067">
    <property type="component" value="Unassembled WGS sequence"/>
</dbReference>
<proteinExistence type="predicted"/>
<accession>A0A1Y2IK32</accession>
<evidence type="ECO:0008006" key="3">
    <source>
        <dbReference type="Google" id="ProtNLM"/>
    </source>
</evidence>
<dbReference type="EMBL" id="KZ084114">
    <property type="protein sequence ID" value="OSD01004.1"/>
    <property type="molecule type" value="Genomic_DNA"/>
</dbReference>
<dbReference type="AlphaFoldDB" id="A0A1Y2IK32"/>
<protein>
    <recommendedName>
        <fullName evidence="3">Protein kinase domain-containing protein</fullName>
    </recommendedName>
</protein>
<evidence type="ECO:0000313" key="1">
    <source>
        <dbReference type="EMBL" id="OSD01004.1"/>
    </source>
</evidence>
<organism evidence="1 2">
    <name type="scientific">Trametes coccinea (strain BRFM310)</name>
    <name type="common">Pycnoporus coccineus</name>
    <dbReference type="NCBI Taxonomy" id="1353009"/>
    <lineage>
        <taxon>Eukaryota</taxon>
        <taxon>Fungi</taxon>
        <taxon>Dikarya</taxon>
        <taxon>Basidiomycota</taxon>
        <taxon>Agaricomycotina</taxon>
        <taxon>Agaricomycetes</taxon>
        <taxon>Polyporales</taxon>
        <taxon>Polyporaceae</taxon>
        <taxon>Trametes</taxon>
    </lineage>
</organism>
<dbReference type="STRING" id="1353009.A0A1Y2IK32"/>
<dbReference type="OrthoDB" id="5327923at2759"/>
<reference evidence="1 2" key="1">
    <citation type="journal article" date="2015" name="Biotechnol. Biofuels">
        <title>Enhanced degradation of softwood versus hardwood by the white-rot fungus Pycnoporus coccineus.</title>
        <authorList>
            <person name="Couturier M."/>
            <person name="Navarro D."/>
            <person name="Chevret D."/>
            <person name="Henrissat B."/>
            <person name="Piumi F."/>
            <person name="Ruiz-Duenas F.J."/>
            <person name="Martinez A.T."/>
            <person name="Grigoriev I.V."/>
            <person name="Riley R."/>
            <person name="Lipzen A."/>
            <person name="Berrin J.G."/>
            <person name="Master E.R."/>
            <person name="Rosso M.N."/>
        </authorList>
    </citation>
    <scope>NUCLEOTIDE SEQUENCE [LARGE SCALE GENOMIC DNA]</scope>
    <source>
        <strain evidence="1 2">BRFM310</strain>
    </source>
</reference>